<dbReference type="OrthoDB" id="15218at2"/>
<accession>A0A4V0YDJ5</accession>
<dbReference type="EC" id="3.4.24.-" evidence="12"/>
<dbReference type="PANTHER" id="PTHR43221:SF1">
    <property type="entry name" value="PROTEASE HTPX"/>
    <property type="match status" value="1"/>
</dbReference>
<evidence type="ECO:0000256" key="2">
    <source>
        <dbReference type="ARBA" id="ARBA00009779"/>
    </source>
</evidence>
<keyword evidence="7 12" id="KW-0378">Hydrolase</keyword>
<keyword evidence="9 12" id="KW-1133">Transmembrane helix</keyword>
<evidence type="ECO:0000256" key="6">
    <source>
        <dbReference type="ARBA" id="ARBA00022723"/>
    </source>
</evidence>
<gene>
    <name evidence="12" type="primary">htpX</name>
    <name evidence="14" type="ORF">ET475_13660</name>
</gene>
<feature type="binding site" evidence="12">
    <location>
        <position position="223"/>
    </location>
    <ligand>
        <name>Zn(2+)</name>
        <dbReference type="ChEBI" id="CHEBI:29105"/>
        <note>catalytic</note>
    </ligand>
</feature>
<feature type="transmembrane region" description="Helical" evidence="12">
    <location>
        <begin position="153"/>
        <end position="172"/>
    </location>
</feature>
<dbReference type="PANTHER" id="PTHR43221">
    <property type="entry name" value="PROTEASE HTPX"/>
    <property type="match status" value="1"/>
</dbReference>
<keyword evidence="4 12" id="KW-0645">Protease</keyword>
<feature type="binding site" evidence="12">
    <location>
        <position position="141"/>
    </location>
    <ligand>
        <name>Zn(2+)</name>
        <dbReference type="ChEBI" id="CHEBI:29105"/>
        <note>catalytic</note>
    </ligand>
</feature>
<comment type="cofactor">
    <cofactor evidence="12">
        <name>Zn(2+)</name>
        <dbReference type="ChEBI" id="CHEBI:29105"/>
    </cofactor>
    <text evidence="12">Binds 1 zinc ion per subunit.</text>
</comment>
<keyword evidence="15" id="KW-1185">Reference proteome</keyword>
<evidence type="ECO:0000256" key="9">
    <source>
        <dbReference type="ARBA" id="ARBA00022989"/>
    </source>
</evidence>
<feature type="transmembrane region" description="Helical" evidence="12">
    <location>
        <begin position="12"/>
        <end position="32"/>
    </location>
</feature>
<keyword evidence="5 12" id="KW-0812">Transmembrane</keyword>
<evidence type="ECO:0000259" key="13">
    <source>
        <dbReference type="Pfam" id="PF01435"/>
    </source>
</evidence>
<dbReference type="Proteomes" id="UP000293995">
    <property type="component" value="Chromosome"/>
</dbReference>
<evidence type="ECO:0000256" key="5">
    <source>
        <dbReference type="ARBA" id="ARBA00022692"/>
    </source>
</evidence>
<dbReference type="GO" id="GO:0006508">
    <property type="term" value="P:proteolysis"/>
    <property type="evidence" value="ECO:0007669"/>
    <property type="project" value="UniProtKB-KW"/>
</dbReference>
<keyword evidence="11 12" id="KW-0472">Membrane</keyword>
<dbReference type="RefSeq" id="WP_129391357.1">
    <property type="nucleotide sequence ID" value="NZ_CP035494.1"/>
</dbReference>
<dbReference type="HAMAP" id="MF_00188">
    <property type="entry name" value="Pept_M48_protease_HtpX"/>
    <property type="match status" value="1"/>
</dbReference>
<keyword evidence="8 12" id="KW-0862">Zinc</keyword>
<evidence type="ECO:0000256" key="4">
    <source>
        <dbReference type="ARBA" id="ARBA00022670"/>
    </source>
</evidence>
<name>A0A4V0YDJ5_9MICO</name>
<keyword evidence="10 12" id="KW-0482">Metalloprotease</keyword>
<keyword evidence="3 12" id="KW-1003">Cell membrane</keyword>
<dbReference type="GO" id="GO:0008270">
    <property type="term" value="F:zinc ion binding"/>
    <property type="evidence" value="ECO:0007669"/>
    <property type="project" value="UniProtKB-UniRule"/>
</dbReference>
<evidence type="ECO:0000313" key="15">
    <source>
        <dbReference type="Proteomes" id="UP000293995"/>
    </source>
</evidence>
<feature type="binding site" evidence="12">
    <location>
        <position position="145"/>
    </location>
    <ligand>
        <name>Zn(2+)</name>
        <dbReference type="ChEBI" id="CHEBI:29105"/>
        <note>catalytic</note>
    </ligand>
</feature>
<dbReference type="GO" id="GO:0004222">
    <property type="term" value="F:metalloendopeptidase activity"/>
    <property type="evidence" value="ECO:0007669"/>
    <property type="project" value="UniProtKB-UniRule"/>
</dbReference>
<keyword evidence="6 12" id="KW-0479">Metal-binding</keyword>
<sequence length="299" mass="32632">MYSAIARNKRNTWFILIAFIVVLGLLGALIGWLAGNNWWITAFILLFAGTYATVQYFTADRQALALSGAFEVDKQSAPRYYRIVENLCITTGTPMPKLYVVEDAAPNAFATGRTPDRAAITVTTSLFELMTDRELEGVLAHELGHIRNYDIRVSMIVFGLVVAVGIIADILLRMTFFGGARRSNNSSGGGQAQLIFLLLGIVAAIVAPLLAGVVQAAISRQREYLADATSAMTTRDPDALASALGKLQTYGRPLQKANTSMAHLWIADPLRPSAMQRMFATHPPIPDRIERLHTMGGSF</sequence>
<comment type="similarity">
    <text evidence="2 12">Belongs to the peptidase M48B family.</text>
</comment>
<protein>
    <recommendedName>
        <fullName evidence="12">Protease HtpX homolog</fullName>
        <ecNumber evidence="12">3.4.24.-</ecNumber>
    </recommendedName>
</protein>
<feature type="transmembrane region" description="Helical" evidence="12">
    <location>
        <begin position="192"/>
        <end position="214"/>
    </location>
</feature>
<feature type="active site" evidence="12">
    <location>
        <position position="142"/>
    </location>
</feature>
<evidence type="ECO:0000256" key="11">
    <source>
        <dbReference type="ARBA" id="ARBA00023136"/>
    </source>
</evidence>
<dbReference type="KEGG" id="mprt:ET475_13660"/>
<evidence type="ECO:0000256" key="3">
    <source>
        <dbReference type="ARBA" id="ARBA00022475"/>
    </source>
</evidence>
<comment type="subcellular location">
    <subcellularLocation>
        <location evidence="1 12">Cell membrane</location>
        <topology evidence="1 12">Multi-pass membrane protein</topology>
    </subcellularLocation>
</comment>
<dbReference type="EMBL" id="CP035494">
    <property type="protein sequence ID" value="QAY60931.1"/>
    <property type="molecule type" value="Genomic_DNA"/>
</dbReference>
<dbReference type="Gene3D" id="3.30.2010.10">
    <property type="entry name" value="Metalloproteases ('zincins'), catalytic domain"/>
    <property type="match status" value="1"/>
</dbReference>
<feature type="transmembrane region" description="Helical" evidence="12">
    <location>
        <begin position="38"/>
        <end position="57"/>
    </location>
</feature>
<feature type="domain" description="Peptidase M48" evidence="13">
    <location>
        <begin position="78"/>
        <end position="294"/>
    </location>
</feature>
<evidence type="ECO:0000256" key="7">
    <source>
        <dbReference type="ARBA" id="ARBA00022801"/>
    </source>
</evidence>
<evidence type="ECO:0000313" key="14">
    <source>
        <dbReference type="EMBL" id="QAY60931.1"/>
    </source>
</evidence>
<proteinExistence type="inferred from homology"/>
<evidence type="ECO:0000256" key="10">
    <source>
        <dbReference type="ARBA" id="ARBA00023049"/>
    </source>
</evidence>
<dbReference type="InterPro" id="IPR050083">
    <property type="entry name" value="HtpX_protease"/>
</dbReference>
<evidence type="ECO:0000256" key="8">
    <source>
        <dbReference type="ARBA" id="ARBA00022833"/>
    </source>
</evidence>
<evidence type="ECO:0000256" key="1">
    <source>
        <dbReference type="ARBA" id="ARBA00004651"/>
    </source>
</evidence>
<dbReference type="InterPro" id="IPR022919">
    <property type="entry name" value="Pept_M48_protease_HtpX"/>
</dbReference>
<dbReference type="InterPro" id="IPR001915">
    <property type="entry name" value="Peptidase_M48"/>
</dbReference>
<evidence type="ECO:0000256" key="12">
    <source>
        <dbReference type="HAMAP-Rule" id="MF_00188"/>
    </source>
</evidence>
<organism evidence="14 15">
    <name type="scientific">Microbacterium protaetiae</name>
    <dbReference type="NCBI Taxonomy" id="2509458"/>
    <lineage>
        <taxon>Bacteria</taxon>
        <taxon>Bacillati</taxon>
        <taxon>Actinomycetota</taxon>
        <taxon>Actinomycetes</taxon>
        <taxon>Micrococcales</taxon>
        <taxon>Microbacteriaceae</taxon>
        <taxon>Microbacterium</taxon>
    </lineage>
</organism>
<dbReference type="CDD" id="cd07340">
    <property type="entry name" value="M48B_Htpx_like"/>
    <property type="match status" value="1"/>
</dbReference>
<reference evidence="14 15" key="1">
    <citation type="submission" date="2019-01" db="EMBL/GenBank/DDBJ databases">
        <title>Genome sequencing of strain DFW100M-13.</title>
        <authorList>
            <person name="Heo J."/>
            <person name="Kim S.-J."/>
            <person name="Kim J.-S."/>
            <person name="Hong S.-B."/>
            <person name="Kwon S.-W."/>
        </authorList>
    </citation>
    <scope>NUCLEOTIDE SEQUENCE [LARGE SCALE GENOMIC DNA]</scope>
    <source>
        <strain evidence="14 15">DFW100M-13</strain>
    </source>
</reference>
<dbReference type="Pfam" id="PF01435">
    <property type="entry name" value="Peptidase_M48"/>
    <property type="match status" value="1"/>
</dbReference>
<dbReference type="GO" id="GO:0005886">
    <property type="term" value="C:plasma membrane"/>
    <property type="evidence" value="ECO:0007669"/>
    <property type="project" value="UniProtKB-SubCell"/>
</dbReference>
<dbReference type="AlphaFoldDB" id="A0A4V0YDJ5"/>